<dbReference type="AlphaFoldDB" id="A0A9W6SIT4"/>
<dbReference type="EMBL" id="BSTX01000002">
    <property type="protein sequence ID" value="GLZ77849.1"/>
    <property type="molecule type" value="Genomic_DNA"/>
</dbReference>
<keyword evidence="1" id="KW-0472">Membrane</keyword>
<comment type="caution">
    <text evidence="2">The sequence shown here is derived from an EMBL/GenBank/DDBJ whole genome shotgun (WGS) entry which is preliminary data.</text>
</comment>
<dbReference type="Proteomes" id="UP001165079">
    <property type="component" value="Unassembled WGS sequence"/>
</dbReference>
<keyword evidence="1" id="KW-0812">Transmembrane</keyword>
<accession>A0A9W6SIT4</accession>
<dbReference type="RefSeq" id="WP_285663029.1">
    <property type="nucleotide sequence ID" value="NZ_BSTX01000002.1"/>
</dbReference>
<keyword evidence="3" id="KW-1185">Reference proteome</keyword>
<sequence>MDQEPSRPTRSPTDYVMVALLLAAVVLVVIGAVKLNTKGEEAAPPPVAVRTPEPPTLGDLGATCLEQPRAWPGAADYLGNGPHPIAIFDSGYPTAAKELSDLGEGWHAATAADAQLIVCVGYRLHEQIKVCRFTGNGGEKIEAKVFAVDYLFRIFTARTGAQLGSDEAFTDEFTCPTSVVYVQGNGPSFMATLPKEKVQAILAQWVTPVIG</sequence>
<evidence type="ECO:0000256" key="1">
    <source>
        <dbReference type="SAM" id="Phobius"/>
    </source>
</evidence>
<proteinExistence type="predicted"/>
<evidence type="ECO:0000313" key="2">
    <source>
        <dbReference type="EMBL" id="GLZ77849.1"/>
    </source>
</evidence>
<feature type="transmembrane region" description="Helical" evidence="1">
    <location>
        <begin position="15"/>
        <end position="33"/>
    </location>
</feature>
<protein>
    <submittedName>
        <fullName evidence="2">Uncharacterized protein</fullName>
    </submittedName>
</protein>
<name>A0A9W6SIT4_9ACTN</name>
<organism evidence="2 3">
    <name type="scientific">Actinorhabdospora filicis</name>
    <dbReference type="NCBI Taxonomy" id="1785913"/>
    <lineage>
        <taxon>Bacteria</taxon>
        <taxon>Bacillati</taxon>
        <taxon>Actinomycetota</taxon>
        <taxon>Actinomycetes</taxon>
        <taxon>Micromonosporales</taxon>
        <taxon>Micromonosporaceae</taxon>
        <taxon>Actinorhabdospora</taxon>
    </lineage>
</organism>
<evidence type="ECO:0000313" key="3">
    <source>
        <dbReference type="Proteomes" id="UP001165079"/>
    </source>
</evidence>
<keyword evidence="1" id="KW-1133">Transmembrane helix</keyword>
<gene>
    <name evidence="2" type="ORF">Afil01_26560</name>
</gene>
<reference evidence="2" key="1">
    <citation type="submission" date="2023-03" db="EMBL/GenBank/DDBJ databases">
        <title>Actinorhabdospora filicis NBRC 111898.</title>
        <authorList>
            <person name="Ichikawa N."/>
            <person name="Sato H."/>
            <person name="Tonouchi N."/>
        </authorList>
    </citation>
    <scope>NUCLEOTIDE SEQUENCE</scope>
    <source>
        <strain evidence="2">NBRC 111898</strain>
    </source>
</reference>